<sequence>MTTPLVSVIIACYNHEKFVQDSILSVINQSYKNIELIVIDDGSKDSSVERIKEMILLCEQRFTRFEFRNRPNKGLSATLNEALEWCKGEYLSPQDSDDIMLPNKIEKQVKLLSDNKKIVAVSGSIYLIDEENKNIGEERIIELHLYDFKSIILNEHRIFCPAQMIRAVHLKKIGGYKDGLIIEDWYMWLKLAEIGDLLVVPDFFAKYRQHDNNTIKQLDKMHRGRLDVLSFFKDSPYYEKALRNVYWINCLELAAKSNYEIKYILKLFLIDPKRLVIDFFKKAHVLKKIFLSKILKLAN</sequence>
<protein>
    <submittedName>
        <fullName evidence="2">Glycosyltransferase</fullName>
    </submittedName>
</protein>
<evidence type="ECO:0000259" key="1">
    <source>
        <dbReference type="Pfam" id="PF00535"/>
    </source>
</evidence>
<dbReference type="RefSeq" id="WP_171534665.1">
    <property type="nucleotide sequence ID" value="NZ_JABERH010000024.1"/>
</dbReference>
<organism evidence="2 3">
    <name type="scientific">Acinetobacter terrae</name>
    <dbReference type="NCBI Taxonomy" id="2731247"/>
    <lineage>
        <taxon>Bacteria</taxon>
        <taxon>Pseudomonadati</taxon>
        <taxon>Pseudomonadota</taxon>
        <taxon>Gammaproteobacteria</taxon>
        <taxon>Moraxellales</taxon>
        <taxon>Moraxellaceae</taxon>
        <taxon>Acinetobacter</taxon>
        <taxon>Acinetobacter Taxon 24</taxon>
    </lineage>
</organism>
<evidence type="ECO:0000313" key="2">
    <source>
        <dbReference type="EMBL" id="NNH38956.1"/>
    </source>
</evidence>
<evidence type="ECO:0000313" key="3">
    <source>
        <dbReference type="Proteomes" id="UP000532147"/>
    </source>
</evidence>
<accession>A0A8E4GME4</accession>
<name>A0A8E4GME4_9GAMM</name>
<gene>
    <name evidence="2" type="ORF">HLH11_09940</name>
</gene>
<dbReference type="InterPro" id="IPR029044">
    <property type="entry name" value="Nucleotide-diphossugar_trans"/>
</dbReference>
<dbReference type="Gene3D" id="3.90.550.10">
    <property type="entry name" value="Spore Coat Polysaccharide Biosynthesis Protein SpsA, Chain A"/>
    <property type="match status" value="1"/>
</dbReference>
<dbReference type="GO" id="GO:0016758">
    <property type="term" value="F:hexosyltransferase activity"/>
    <property type="evidence" value="ECO:0007669"/>
    <property type="project" value="UniProtKB-ARBA"/>
</dbReference>
<reference evidence="2 3" key="1">
    <citation type="submission" date="2020-04" db="EMBL/GenBank/DDBJ databases">
        <title>Acinetobacter Taxon 24.</title>
        <authorList>
            <person name="Nemec A."/>
            <person name="Radolfova-Krizova L."/>
            <person name="Higgins P.G."/>
            <person name="Spanelova P."/>
        </authorList>
    </citation>
    <scope>NUCLEOTIDE SEQUENCE [LARGE SCALE GENOMIC DNA]</scope>
    <source>
        <strain evidence="2 3">ANC 4280</strain>
    </source>
</reference>
<dbReference type="InterPro" id="IPR001173">
    <property type="entry name" value="Glyco_trans_2-like"/>
</dbReference>
<dbReference type="Proteomes" id="UP000532147">
    <property type="component" value="Unassembled WGS sequence"/>
</dbReference>
<keyword evidence="2" id="KW-0808">Transferase</keyword>
<feature type="domain" description="Glycosyltransferase 2-like" evidence="1">
    <location>
        <begin position="7"/>
        <end position="149"/>
    </location>
</feature>
<dbReference type="PANTHER" id="PTHR22916">
    <property type="entry name" value="GLYCOSYLTRANSFERASE"/>
    <property type="match status" value="1"/>
</dbReference>
<proteinExistence type="predicted"/>
<comment type="caution">
    <text evidence="2">The sequence shown here is derived from an EMBL/GenBank/DDBJ whole genome shotgun (WGS) entry which is preliminary data.</text>
</comment>
<dbReference type="SUPFAM" id="SSF53448">
    <property type="entry name" value="Nucleotide-diphospho-sugar transferases"/>
    <property type="match status" value="1"/>
</dbReference>
<dbReference type="PANTHER" id="PTHR22916:SF3">
    <property type="entry name" value="UDP-GLCNAC:BETAGAL BETA-1,3-N-ACETYLGLUCOSAMINYLTRANSFERASE-LIKE PROTEIN 1"/>
    <property type="match status" value="1"/>
</dbReference>
<dbReference type="AlphaFoldDB" id="A0A8E4GME4"/>
<dbReference type="Pfam" id="PF00535">
    <property type="entry name" value="Glycos_transf_2"/>
    <property type="match status" value="1"/>
</dbReference>
<dbReference type="EMBL" id="JABERH010000024">
    <property type="protein sequence ID" value="NNH38956.1"/>
    <property type="molecule type" value="Genomic_DNA"/>
</dbReference>